<organism evidence="8 10">
    <name type="scientific">Caldalkalibacillus thermarum (strain TA2.A1)</name>
    <dbReference type="NCBI Taxonomy" id="986075"/>
    <lineage>
        <taxon>Bacteria</taxon>
        <taxon>Bacillati</taxon>
        <taxon>Bacillota</taxon>
        <taxon>Bacilli</taxon>
        <taxon>Bacillales</taxon>
        <taxon>Bacillaceae</taxon>
        <taxon>Caldalkalibacillus</taxon>
    </lineage>
</organism>
<feature type="transmembrane region" description="Helical" evidence="7">
    <location>
        <begin position="162"/>
        <end position="181"/>
    </location>
</feature>
<dbReference type="RefSeq" id="WP_007505097.1">
    <property type="nucleotide sequence ID" value="NZ_AFCE01000145.1"/>
</dbReference>
<gene>
    <name evidence="8" type="ORF">CathTA2_1926</name>
    <name evidence="9" type="ORF">HUR95_05825</name>
</gene>
<feature type="transmembrane region" description="Helical" evidence="7">
    <location>
        <begin position="6"/>
        <end position="34"/>
    </location>
</feature>
<proteinExistence type="inferred from homology"/>
<name>F5L7X6_CALTT</name>
<accession>F5L7X6</accession>
<comment type="similarity">
    <text evidence="2">Belongs to the cytochrome ubiquinol oxidase subunit 2 family.</text>
</comment>
<evidence type="ECO:0000256" key="7">
    <source>
        <dbReference type="SAM" id="Phobius"/>
    </source>
</evidence>
<reference evidence="8 10" key="1">
    <citation type="journal article" date="2011" name="J. Bacteriol.">
        <title>Draft genome sequence of the thermoalkaliphilic Caldalkalibacillus thermarum strain TA2.A1.</title>
        <authorList>
            <person name="Kalamorz F."/>
            <person name="Keis S."/>
            <person name="McMillan D.G."/>
            <person name="Olsson K."/>
            <person name="Stanton J.A."/>
            <person name="Stockwell P."/>
            <person name="Black M.A."/>
            <person name="Klingeman D.M."/>
            <person name="Land M.L."/>
            <person name="Han C.S."/>
            <person name="Martin S.L."/>
            <person name="Becher S.A."/>
            <person name="Peddie C.J."/>
            <person name="Morgan H.W."/>
            <person name="Matthies D."/>
            <person name="Preiss L."/>
            <person name="Meier T."/>
            <person name="Brown S.D."/>
            <person name="Cook G.M."/>
        </authorList>
    </citation>
    <scope>NUCLEOTIDE SEQUENCE [LARGE SCALE GENOMIC DNA]</scope>
    <source>
        <strain evidence="8 10">TA2.A1</strain>
    </source>
</reference>
<feature type="transmembrane region" description="Helical" evidence="7">
    <location>
        <begin position="267"/>
        <end position="290"/>
    </location>
</feature>
<keyword evidence="3" id="KW-1003">Cell membrane</keyword>
<feature type="transmembrane region" description="Helical" evidence="7">
    <location>
        <begin position="232"/>
        <end position="255"/>
    </location>
</feature>
<feature type="transmembrane region" description="Helical" evidence="7">
    <location>
        <begin position="310"/>
        <end position="330"/>
    </location>
</feature>
<dbReference type="EC" id="1.10.3.-" evidence="9"/>
<dbReference type="Pfam" id="PF02322">
    <property type="entry name" value="Cyt_bd_oxida_II"/>
    <property type="match status" value="1"/>
</dbReference>
<evidence type="ECO:0000256" key="6">
    <source>
        <dbReference type="ARBA" id="ARBA00023136"/>
    </source>
</evidence>
<dbReference type="GO" id="GO:0005886">
    <property type="term" value="C:plasma membrane"/>
    <property type="evidence" value="ECO:0007669"/>
    <property type="project" value="UniProtKB-SubCell"/>
</dbReference>
<dbReference type="eggNOG" id="COG1294">
    <property type="taxonomic scope" value="Bacteria"/>
</dbReference>
<dbReference type="EMBL" id="CP082237">
    <property type="protein sequence ID" value="QZT34786.1"/>
    <property type="molecule type" value="Genomic_DNA"/>
</dbReference>
<evidence type="ECO:0000256" key="4">
    <source>
        <dbReference type="ARBA" id="ARBA00022692"/>
    </source>
</evidence>
<feature type="transmembrane region" description="Helical" evidence="7">
    <location>
        <begin position="55"/>
        <end position="73"/>
    </location>
</feature>
<dbReference type="OrthoDB" id="2416742at2"/>
<feature type="transmembrane region" description="Helical" evidence="7">
    <location>
        <begin position="201"/>
        <end position="220"/>
    </location>
</feature>
<protein>
    <submittedName>
        <fullName evidence="9">Cytochrome d ubiquinol oxidase subunit II</fullName>
        <ecNumber evidence="9">1.10.3.-</ecNumber>
    </submittedName>
</protein>
<dbReference type="InterPro" id="IPR003317">
    <property type="entry name" value="Cyt-d_oxidase_su2"/>
</dbReference>
<dbReference type="Proteomes" id="UP000010716">
    <property type="component" value="Unassembled WGS sequence"/>
</dbReference>
<keyword evidence="5 7" id="KW-1133">Transmembrane helix</keyword>
<evidence type="ECO:0000313" key="8">
    <source>
        <dbReference type="EMBL" id="EGL82564.1"/>
    </source>
</evidence>
<keyword evidence="6 7" id="KW-0472">Membrane</keyword>
<evidence type="ECO:0000256" key="5">
    <source>
        <dbReference type="ARBA" id="ARBA00022989"/>
    </source>
</evidence>
<dbReference type="EMBL" id="AFCE01000145">
    <property type="protein sequence ID" value="EGL82564.1"/>
    <property type="molecule type" value="Genomic_DNA"/>
</dbReference>
<dbReference type="GO" id="GO:0016491">
    <property type="term" value="F:oxidoreductase activity"/>
    <property type="evidence" value="ECO:0007669"/>
    <property type="project" value="UniProtKB-KW"/>
</dbReference>
<comment type="subcellular location">
    <subcellularLocation>
        <location evidence="1">Cell membrane</location>
        <topology evidence="1">Multi-pass membrane protein</topology>
    </subcellularLocation>
</comment>
<keyword evidence="4 7" id="KW-0812">Transmembrane</keyword>
<reference evidence="9 11" key="2">
    <citation type="journal article" date="2020" name="Extremophiles">
        <title>Genomic analysis of Caldalkalibacillus thermarum TA2.A1 reveals aerobic alkaliphilic metabolism and evolutionary hallmarks linking alkaliphilic bacteria and plant life.</title>
        <authorList>
            <person name="de Jong S.I."/>
            <person name="van den Broek M.A."/>
            <person name="Merkel A.Y."/>
            <person name="de la Torre Cortes P."/>
            <person name="Kalamorz F."/>
            <person name="Cook G.M."/>
            <person name="van Loosdrecht M.C.M."/>
            <person name="McMillan D.G.G."/>
        </authorList>
    </citation>
    <scope>NUCLEOTIDE SEQUENCE [LARGE SCALE GENOMIC DNA]</scope>
    <source>
        <strain evidence="9 11">TA2.A1</strain>
    </source>
</reference>
<keyword evidence="9" id="KW-0560">Oxidoreductase</keyword>
<reference evidence="9" key="3">
    <citation type="submission" date="2021-08" db="EMBL/GenBank/DDBJ databases">
        <authorList>
            <person name="de Jong S."/>
            <person name="van den Broek M."/>
            <person name="Merkel A."/>
            <person name="de la Torre Cortes P."/>
            <person name="Kalamorz F."/>
            <person name="Cook G."/>
            <person name="van Loosdrecht M."/>
            <person name="McMillan D."/>
        </authorList>
    </citation>
    <scope>NUCLEOTIDE SEQUENCE</scope>
    <source>
        <strain evidence="9">TA2.A1</strain>
    </source>
</reference>
<sequence length="343" mass="37859">MTDALLAITMLWIFVMIYTVAAAIDFGAGFWAMFYMKRKRNRATAMANRFLSPSWEVTNVFVVLIVVALYSFFPGATFTLGTVLLIPGSLVLLLLLVRSAFLVFAHSVEKYKALLTVTSGVTGLLIPAILVLVLPIAQGGFIEVADGLKRLDFGALLTSARTYAFSFLAVTSSLYLSALFLTDYANEAGEKEAYHIFRRNALFLGPVLMAAALSIVGAVRREAEWFYANLEANGILLILSLIFFVVGYGALFIPHGKDPSRLGRPRLAVISTAVQYLLASAAYGMAHLPYLVYPLVTLESGFTHPNTFRALFLSFIIGFLILTPGFVYFWKMFLKDTGYLKQE</sequence>
<evidence type="ECO:0000256" key="3">
    <source>
        <dbReference type="ARBA" id="ARBA00022475"/>
    </source>
</evidence>
<evidence type="ECO:0000313" key="10">
    <source>
        <dbReference type="Proteomes" id="UP000010716"/>
    </source>
</evidence>
<dbReference type="Proteomes" id="UP000825179">
    <property type="component" value="Chromosome"/>
</dbReference>
<dbReference type="KEGG" id="cthu:HUR95_05825"/>
<dbReference type="AlphaFoldDB" id="F5L7X6"/>
<evidence type="ECO:0000256" key="1">
    <source>
        <dbReference type="ARBA" id="ARBA00004651"/>
    </source>
</evidence>
<evidence type="ECO:0000313" key="11">
    <source>
        <dbReference type="Proteomes" id="UP000825179"/>
    </source>
</evidence>
<feature type="transmembrane region" description="Helical" evidence="7">
    <location>
        <begin position="113"/>
        <end position="142"/>
    </location>
</feature>
<feature type="transmembrane region" description="Helical" evidence="7">
    <location>
        <begin position="79"/>
        <end position="101"/>
    </location>
</feature>
<evidence type="ECO:0000313" key="9">
    <source>
        <dbReference type="EMBL" id="QZT34786.1"/>
    </source>
</evidence>
<keyword evidence="11" id="KW-1185">Reference proteome</keyword>
<evidence type="ECO:0000256" key="2">
    <source>
        <dbReference type="ARBA" id="ARBA00007543"/>
    </source>
</evidence>